<evidence type="ECO:0000256" key="1">
    <source>
        <dbReference type="PROSITE-ProRule" id="PRU00284"/>
    </source>
</evidence>
<feature type="domain" description="Methyl-accepting transducer" evidence="3">
    <location>
        <begin position="374"/>
        <end position="520"/>
    </location>
</feature>
<keyword evidence="2" id="KW-0175">Coiled coil</keyword>
<dbReference type="SUPFAM" id="SSF58104">
    <property type="entry name" value="Methyl-accepting chemotaxis protein (MCP) signaling domain"/>
    <property type="match status" value="1"/>
</dbReference>
<reference evidence="5" key="1">
    <citation type="journal article" date="2019" name="Int. J. Syst. Evol. Microbiol.">
        <title>The Global Catalogue of Microorganisms (GCM) 10K type strain sequencing project: providing services to taxonomists for standard genome sequencing and annotation.</title>
        <authorList>
            <consortium name="The Broad Institute Genomics Platform"/>
            <consortium name="The Broad Institute Genome Sequencing Center for Infectious Disease"/>
            <person name="Wu L."/>
            <person name="Ma J."/>
        </authorList>
    </citation>
    <scope>NUCLEOTIDE SEQUENCE [LARGE SCALE GENOMIC DNA]</scope>
    <source>
        <strain evidence="5">KCTC 15012</strain>
    </source>
</reference>
<dbReference type="Gene3D" id="1.10.287.500">
    <property type="entry name" value="Helix hairpin bin"/>
    <property type="match status" value="1"/>
</dbReference>
<dbReference type="EMBL" id="JBHUIY010000009">
    <property type="protein sequence ID" value="MFD2233405.1"/>
    <property type="molecule type" value="Genomic_DNA"/>
</dbReference>
<dbReference type="PROSITE" id="PS50111">
    <property type="entry name" value="CHEMOTAXIS_TRANSDUC_2"/>
    <property type="match status" value="1"/>
</dbReference>
<comment type="caution">
    <text evidence="4">The sequence shown here is derived from an EMBL/GenBank/DDBJ whole genome shotgun (WGS) entry which is preliminary data.</text>
</comment>
<keyword evidence="1" id="KW-0807">Transducer</keyword>
<dbReference type="Proteomes" id="UP001597296">
    <property type="component" value="Unassembled WGS sequence"/>
</dbReference>
<evidence type="ECO:0000313" key="5">
    <source>
        <dbReference type="Proteomes" id="UP001597296"/>
    </source>
</evidence>
<dbReference type="RefSeq" id="WP_377315183.1">
    <property type="nucleotide sequence ID" value="NZ_JBHUIY010000009.1"/>
</dbReference>
<dbReference type="InterPro" id="IPR004089">
    <property type="entry name" value="MCPsignal_dom"/>
</dbReference>
<dbReference type="Gene3D" id="1.10.287.950">
    <property type="entry name" value="Methyl-accepting chemotaxis protein"/>
    <property type="match status" value="1"/>
</dbReference>
<organism evidence="4 5">
    <name type="scientific">Phaeospirillum tilakii</name>
    <dbReference type="NCBI Taxonomy" id="741673"/>
    <lineage>
        <taxon>Bacteria</taxon>
        <taxon>Pseudomonadati</taxon>
        <taxon>Pseudomonadota</taxon>
        <taxon>Alphaproteobacteria</taxon>
        <taxon>Rhodospirillales</taxon>
        <taxon>Rhodospirillaceae</taxon>
        <taxon>Phaeospirillum</taxon>
    </lineage>
</organism>
<evidence type="ECO:0000313" key="4">
    <source>
        <dbReference type="EMBL" id="MFD2233405.1"/>
    </source>
</evidence>
<protein>
    <submittedName>
        <fullName evidence="4">Methyl-accepting chemotaxis protein</fullName>
    </submittedName>
</protein>
<dbReference type="Pfam" id="PF00015">
    <property type="entry name" value="MCPsignal"/>
    <property type="match status" value="1"/>
</dbReference>
<name>A0ABW5C7W6_9PROT</name>
<gene>
    <name evidence="4" type="ORF">ACFSNB_06280</name>
</gene>
<feature type="coiled-coil region" evidence="2">
    <location>
        <begin position="160"/>
        <end position="223"/>
    </location>
</feature>
<evidence type="ECO:0000256" key="2">
    <source>
        <dbReference type="SAM" id="Coils"/>
    </source>
</evidence>
<accession>A0ABW5C7W6</accession>
<evidence type="ECO:0000259" key="3">
    <source>
        <dbReference type="PROSITE" id="PS50111"/>
    </source>
</evidence>
<proteinExistence type="predicted"/>
<sequence>MDGFESPRAPLPPLAAELAAIGDDIIRLVAPNETAFIALGDALASARGALGGGSSRFAVLSDLLERDEGAQAERTLAEGQRSLLTISSETHEVVDGLSRLDRGAGAVARPLAVLAKIIDEISALGTNAKIHAAQITAEGIDFTVFTRDIDRLHQLAAATLDQTQARLGALDRALATARQAAARFQGNDSAELERIGGRLGGQVAELSRRRQRARAALPEIESRTKVIAERVSRCISALQINDLTSQRFEHVRTALAQVAALLDEAGARAAGFDPGEGRRVAAAVCALQIEQMNRATADFRQAIEDLKSNLAGLGHDAAAMLNEARTLFGGGGDGGFIEDVAHDVDRAATLLQSYCQADERMRIQITAVSGVFAEIASDLGELRSIDADLRIMGLNATFKCGRLGSAGHALGVVAQELRACSRRTEEISRQIGGAIDAATAEAAAIAERSEQEYRTAATLAEAIGSTLPPLRLLSGELAATLTELTHACDGVARLLDDASQGFDREHSLQEGVAALARRLTAVAERAVPGGVDPASVRDQIHRLLGHHYTMSSERDIHEMFNVGESGAAAATAADAEADVDSFLF</sequence>
<keyword evidence="5" id="KW-1185">Reference proteome</keyword>